<gene>
    <name evidence="6" type="ORF">E3N88_16221</name>
</gene>
<evidence type="ECO:0000256" key="2">
    <source>
        <dbReference type="ARBA" id="ARBA00022741"/>
    </source>
</evidence>
<proteinExistence type="predicted"/>
<keyword evidence="1" id="KW-0723">Serine/threonine-protein kinase</keyword>
<evidence type="ECO:0000256" key="4">
    <source>
        <dbReference type="PROSITE-ProRule" id="PRU10141"/>
    </source>
</evidence>
<feature type="binding site" evidence="4">
    <location>
        <position position="194"/>
    </location>
    <ligand>
        <name>ATP</name>
        <dbReference type="ChEBI" id="CHEBI:30616"/>
    </ligand>
</feature>
<evidence type="ECO:0000313" key="6">
    <source>
        <dbReference type="EMBL" id="KAD5508518.1"/>
    </source>
</evidence>
<dbReference type="InterPro" id="IPR011009">
    <property type="entry name" value="Kinase-like_dom_sf"/>
</dbReference>
<sequence length="205" mass="22781">MEVWSYGIFLQELITGELPVVEENLNNNPKCIGCVCCNADVGTSNLIVDPNLEGRYSKDSMQKLASIAINCLVLEPKRRPKMSAVLKLVKEAIAFEMSNVQDPGPALSIENFYTPQSDFDLRQSGSASIQQQEYIPNLSIRSTSLRVFSLDDLIEATNNFDESSKIGKGGFGIVYKGIIKRLEHPFDDIHVAVKWGKRGQRVSVL</sequence>
<organism evidence="6 7">
    <name type="scientific">Mikania micrantha</name>
    <name type="common">bitter vine</name>
    <dbReference type="NCBI Taxonomy" id="192012"/>
    <lineage>
        <taxon>Eukaryota</taxon>
        <taxon>Viridiplantae</taxon>
        <taxon>Streptophyta</taxon>
        <taxon>Embryophyta</taxon>
        <taxon>Tracheophyta</taxon>
        <taxon>Spermatophyta</taxon>
        <taxon>Magnoliopsida</taxon>
        <taxon>eudicotyledons</taxon>
        <taxon>Gunneridae</taxon>
        <taxon>Pentapetalae</taxon>
        <taxon>asterids</taxon>
        <taxon>campanulids</taxon>
        <taxon>Asterales</taxon>
        <taxon>Asteraceae</taxon>
        <taxon>Asteroideae</taxon>
        <taxon>Heliantheae alliance</taxon>
        <taxon>Eupatorieae</taxon>
        <taxon>Mikania</taxon>
    </lineage>
</organism>
<dbReference type="GO" id="GO:0004674">
    <property type="term" value="F:protein serine/threonine kinase activity"/>
    <property type="evidence" value="ECO:0007669"/>
    <property type="project" value="UniProtKB-KW"/>
</dbReference>
<evidence type="ECO:0000256" key="1">
    <source>
        <dbReference type="ARBA" id="ARBA00022527"/>
    </source>
</evidence>
<dbReference type="GO" id="GO:0005524">
    <property type="term" value="F:ATP binding"/>
    <property type="evidence" value="ECO:0007669"/>
    <property type="project" value="UniProtKB-UniRule"/>
</dbReference>
<comment type="caution">
    <text evidence="6">The sequence shown here is derived from an EMBL/GenBank/DDBJ whole genome shotgun (WGS) entry which is preliminary data.</text>
</comment>
<dbReference type="OrthoDB" id="4062651at2759"/>
<dbReference type="EMBL" id="SZYD01000008">
    <property type="protein sequence ID" value="KAD5508518.1"/>
    <property type="molecule type" value="Genomic_DNA"/>
</dbReference>
<dbReference type="PANTHER" id="PTHR47989:SF47">
    <property type="entry name" value="SERINE_THREONINE-PROTEIN KINASE PBL28-RELATED"/>
    <property type="match status" value="1"/>
</dbReference>
<accession>A0A5N6NZJ3</accession>
<keyword evidence="1" id="KW-0418">Kinase</keyword>
<keyword evidence="2 4" id="KW-0547">Nucleotide-binding</keyword>
<dbReference type="AlphaFoldDB" id="A0A5N6NZJ3"/>
<dbReference type="PROSITE" id="PS00107">
    <property type="entry name" value="PROTEIN_KINASE_ATP"/>
    <property type="match status" value="1"/>
</dbReference>
<evidence type="ECO:0000256" key="3">
    <source>
        <dbReference type="ARBA" id="ARBA00022840"/>
    </source>
</evidence>
<keyword evidence="7" id="KW-1185">Reference proteome</keyword>
<dbReference type="PANTHER" id="PTHR47989">
    <property type="entry name" value="OS01G0750732 PROTEIN"/>
    <property type="match status" value="1"/>
</dbReference>
<reference evidence="6 7" key="1">
    <citation type="submission" date="2019-05" db="EMBL/GenBank/DDBJ databases">
        <title>Mikania micrantha, genome provides insights into the molecular mechanism of rapid growth.</title>
        <authorList>
            <person name="Liu B."/>
        </authorList>
    </citation>
    <scope>NUCLEOTIDE SEQUENCE [LARGE SCALE GENOMIC DNA]</scope>
    <source>
        <strain evidence="6">NLD-2019</strain>
        <tissue evidence="6">Leaf</tissue>
    </source>
</reference>
<dbReference type="Gene3D" id="1.10.510.10">
    <property type="entry name" value="Transferase(Phosphotransferase) domain 1"/>
    <property type="match status" value="1"/>
</dbReference>
<evidence type="ECO:0000313" key="7">
    <source>
        <dbReference type="Proteomes" id="UP000326396"/>
    </source>
</evidence>
<dbReference type="Gene3D" id="3.30.200.20">
    <property type="entry name" value="Phosphorylase Kinase, domain 1"/>
    <property type="match status" value="1"/>
</dbReference>
<keyword evidence="3 4" id="KW-0067">ATP-binding</keyword>
<dbReference type="InterPro" id="IPR017441">
    <property type="entry name" value="Protein_kinase_ATP_BS"/>
</dbReference>
<dbReference type="Proteomes" id="UP000326396">
    <property type="component" value="Linkage Group LG16"/>
</dbReference>
<keyword evidence="1" id="KW-0808">Transferase</keyword>
<evidence type="ECO:0000259" key="5">
    <source>
        <dbReference type="PROSITE" id="PS50011"/>
    </source>
</evidence>
<dbReference type="InterPro" id="IPR000719">
    <property type="entry name" value="Prot_kinase_dom"/>
</dbReference>
<dbReference type="SUPFAM" id="SSF56112">
    <property type="entry name" value="Protein kinase-like (PK-like)"/>
    <property type="match status" value="2"/>
</dbReference>
<dbReference type="PROSITE" id="PS50011">
    <property type="entry name" value="PROTEIN_KINASE_DOM"/>
    <property type="match status" value="1"/>
</dbReference>
<name>A0A5N6NZJ3_9ASTR</name>
<protein>
    <recommendedName>
        <fullName evidence="5">Protein kinase domain-containing protein</fullName>
    </recommendedName>
</protein>
<feature type="domain" description="Protein kinase" evidence="5">
    <location>
        <begin position="1"/>
        <end position="93"/>
    </location>
</feature>